<dbReference type="PROSITE" id="PS50929">
    <property type="entry name" value="ABC_TM1F"/>
    <property type="match status" value="1"/>
</dbReference>
<feature type="transmembrane region" description="Helical" evidence="7">
    <location>
        <begin position="271"/>
        <end position="292"/>
    </location>
</feature>
<evidence type="ECO:0000256" key="3">
    <source>
        <dbReference type="ARBA" id="ARBA00022741"/>
    </source>
</evidence>
<feature type="transmembrane region" description="Helical" evidence="7">
    <location>
        <begin position="50"/>
        <end position="71"/>
    </location>
</feature>
<keyword evidence="3" id="KW-0547">Nucleotide-binding</keyword>
<keyword evidence="5 7" id="KW-1133">Transmembrane helix</keyword>
<dbReference type="PANTHER" id="PTHR24221:SF654">
    <property type="entry name" value="ATP-BINDING CASSETTE SUB-FAMILY B MEMBER 6"/>
    <property type="match status" value="1"/>
</dbReference>
<dbReference type="OrthoDB" id="9784297at2"/>
<dbReference type="STRING" id="189425.PGRAT_08510"/>
<sequence>MKGTGYYSIFSRAAVGFTFKLLLGVPYGFTTAFLLADIIHSAMAADFQQLIRQCLFLGALVLIFNAIDYFISVSMQIRTEYGKHQLKAAILKQYLAQNMKLHTELNKGEFIEHLYNDVNEVVKYFTQTLPVWIAAMVTAAAYAVYFASVNVWICCLLIVIALLHVLPPIVIKKYMLENYLDAREIEARITNHLLSGYKGFRSIQIYSAYSWFMEKYKNIHAEYNKIGKKAEKTITVEQGMSASLEYIVKFGTYGIIAFLIVKGLGDLKSGLAILTLSTGFYQAAAGIFNYLAEREVYITARARLLAIGHLTEKSQTSGKPLSGLAPFLEISNLSVGNPERAAKVNVRILEKDRILIKGSNGSGKSSLLNVLLRRNPYDSGRVIYKGRDLISIPEDEYLREISWLPQEDYIFSITPMQLYQMLYEDKPERLEEVLQICGLFGLEENLLSQRSISDLSGGERKKVYLVAAVLKSSYSFIMLDEPENSLDQQSRSVLIELIESIDRTVVIVSHGSCFQDNTNVNLEFQENHVNLYRGNGVHA</sequence>
<evidence type="ECO:0000256" key="4">
    <source>
        <dbReference type="ARBA" id="ARBA00022840"/>
    </source>
</evidence>
<feature type="transmembrane region" description="Helical" evidence="7">
    <location>
        <begin position="150"/>
        <end position="171"/>
    </location>
</feature>
<organism evidence="10 11">
    <name type="scientific">Paenibacillus graminis</name>
    <dbReference type="NCBI Taxonomy" id="189425"/>
    <lineage>
        <taxon>Bacteria</taxon>
        <taxon>Bacillati</taxon>
        <taxon>Bacillota</taxon>
        <taxon>Bacilli</taxon>
        <taxon>Bacillales</taxon>
        <taxon>Paenibacillaceae</taxon>
        <taxon>Paenibacillus</taxon>
    </lineage>
</organism>
<keyword evidence="2 7" id="KW-0812">Transmembrane</keyword>
<name>A0A089M386_9BACL</name>
<dbReference type="GO" id="GO:0140359">
    <property type="term" value="F:ABC-type transporter activity"/>
    <property type="evidence" value="ECO:0007669"/>
    <property type="project" value="InterPro"/>
</dbReference>
<dbReference type="PROSITE" id="PS50893">
    <property type="entry name" value="ABC_TRANSPORTER_2"/>
    <property type="match status" value="1"/>
</dbReference>
<dbReference type="InterPro" id="IPR036640">
    <property type="entry name" value="ABC1_TM_sf"/>
</dbReference>
<dbReference type="Proteomes" id="UP000029500">
    <property type="component" value="Chromosome"/>
</dbReference>
<feature type="transmembrane region" description="Helical" evidence="7">
    <location>
        <begin position="246"/>
        <end position="265"/>
    </location>
</feature>
<dbReference type="InterPro" id="IPR011527">
    <property type="entry name" value="ABC1_TM_dom"/>
</dbReference>
<feature type="transmembrane region" description="Helical" evidence="7">
    <location>
        <begin position="21"/>
        <end position="44"/>
    </location>
</feature>
<dbReference type="EMBL" id="CP009287">
    <property type="protein sequence ID" value="AIQ67667.1"/>
    <property type="molecule type" value="Genomic_DNA"/>
</dbReference>
<proteinExistence type="predicted"/>
<dbReference type="InterPro" id="IPR003593">
    <property type="entry name" value="AAA+_ATPase"/>
</dbReference>
<evidence type="ECO:0008006" key="12">
    <source>
        <dbReference type="Google" id="ProtNLM"/>
    </source>
</evidence>
<gene>
    <name evidence="10" type="ORF">PGRAT_08510</name>
</gene>
<dbReference type="Gene3D" id="1.20.1560.10">
    <property type="entry name" value="ABC transporter type 1, transmembrane domain"/>
    <property type="match status" value="1"/>
</dbReference>
<dbReference type="GO" id="GO:0005886">
    <property type="term" value="C:plasma membrane"/>
    <property type="evidence" value="ECO:0007669"/>
    <property type="project" value="UniProtKB-SubCell"/>
</dbReference>
<dbReference type="HOGENOM" id="CLU_510667_0_0_9"/>
<evidence type="ECO:0000256" key="1">
    <source>
        <dbReference type="ARBA" id="ARBA00004651"/>
    </source>
</evidence>
<keyword evidence="4" id="KW-0067">ATP-binding</keyword>
<dbReference type="Gene3D" id="3.40.50.300">
    <property type="entry name" value="P-loop containing nucleotide triphosphate hydrolases"/>
    <property type="match status" value="1"/>
</dbReference>
<feature type="domain" description="ABC transmembrane type-1" evidence="9">
    <location>
        <begin position="28"/>
        <end position="293"/>
    </location>
</feature>
<dbReference type="Pfam" id="PF00005">
    <property type="entry name" value="ABC_tran"/>
    <property type="match status" value="1"/>
</dbReference>
<evidence type="ECO:0000256" key="5">
    <source>
        <dbReference type="ARBA" id="ARBA00022989"/>
    </source>
</evidence>
<keyword evidence="11" id="KW-1185">Reference proteome</keyword>
<evidence type="ECO:0000256" key="2">
    <source>
        <dbReference type="ARBA" id="ARBA00022692"/>
    </source>
</evidence>
<dbReference type="SUPFAM" id="SSF90123">
    <property type="entry name" value="ABC transporter transmembrane region"/>
    <property type="match status" value="1"/>
</dbReference>
<dbReference type="KEGG" id="pgm:PGRAT_08510"/>
<evidence type="ECO:0000313" key="10">
    <source>
        <dbReference type="EMBL" id="AIQ67667.1"/>
    </source>
</evidence>
<dbReference type="eggNOG" id="COG1132">
    <property type="taxonomic scope" value="Bacteria"/>
</dbReference>
<accession>A0A089M386</accession>
<reference evidence="10 11" key="1">
    <citation type="submission" date="2014-08" db="EMBL/GenBank/DDBJ databases">
        <title>Comparative genomics of the Paenibacillus odorifer group.</title>
        <authorList>
            <person name="den Bakker H.C."/>
            <person name="Tsai Y.-C."/>
            <person name="Martin N."/>
            <person name="Korlach J."/>
            <person name="Wiedmann M."/>
        </authorList>
    </citation>
    <scope>NUCLEOTIDE SEQUENCE [LARGE SCALE GENOMIC DNA]</scope>
    <source>
        <strain evidence="10 11">DSM 15220</strain>
    </source>
</reference>
<dbReference type="RefSeq" id="WP_025703046.1">
    <property type="nucleotide sequence ID" value="NZ_CP009287.1"/>
</dbReference>
<dbReference type="InterPro" id="IPR027417">
    <property type="entry name" value="P-loop_NTPase"/>
</dbReference>
<feature type="transmembrane region" description="Helical" evidence="7">
    <location>
        <begin position="124"/>
        <end position="144"/>
    </location>
</feature>
<evidence type="ECO:0000259" key="8">
    <source>
        <dbReference type="PROSITE" id="PS50893"/>
    </source>
</evidence>
<dbReference type="GO" id="GO:0034040">
    <property type="term" value="F:ATPase-coupled lipid transmembrane transporter activity"/>
    <property type="evidence" value="ECO:0007669"/>
    <property type="project" value="TreeGrafter"/>
</dbReference>
<evidence type="ECO:0000259" key="9">
    <source>
        <dbReference type="PROSITE" id="PS50929"/>
    </source>
</evidence>
<dbReference type="AlphaFoldDB" id="A0A089M386"/>
<evidence type="ECO:0000313" key="11">
    <source>
        <dbReference type="Proteomes" id="UP000029500"/>
    </source>
</evidence>
<dbReference type="GO" id="GO:0005524">
    <property type="term" value="F:ATP binding"/>
    <property type="evidence" value="ECO:0007669"/>
    <property type="project" value="UniProtKB-KW"/>
</dbReference>
<evidence type="ECO:0000256" key="6">
    <source>
        <dbReference type="ARBA" id="ARBA00023136"/>
    </source>
</evidence>
<dbReference type="SUPFAM" id="SSF52540">
    <property type="entry name" value="P-loop containing nucleoside triphosphate hydrolases"/>
    <property type="match status" value="1"/>
</dbReference>
<dbReference type="InterPro" id="IPR003439">
    <property type="entry name" value="ABC_transporter-like_ATP-bd"/>
</dbReference>
<evidence type="ECO:0000256" key="7">
    <source>
        <dbReference type="SAM" id="Phobius"/>
    </source>
</evidence>
<comment type="subcellular location">
    <subcellularLocation>
        <location evidence="1">Cell membrane</location>
        <topology evidence="1">Multi-pass membrane protein</topology>
    </subcellularLocation>
</comment>
<dbReference type="SMART" id="SM00382">
    <property type="entry name" value="AAA"/>
    <property type="match status" value="1"/>
</dbReference>
<dbReference type="Pfam" id="PF00664">
    <property type="entry name" value="ABC_membrane"/>
    <property type="match status" value="1"/>
</dbReference>
<dbReference type="InterPro" id="IPR039421">
    <property type="entry name" value="Type_1_exporter"/>
</dbReference>
<keyword evidence="6 7" id="KW-0472">Membrane</keyword>
<protein>
    <recommendedName>
        <fullName evidence="12">ABC transporter ATP-binding protein</fullName>
    </recommendedName>
</protein>
<dbReference type="PANTHER" id="PTHR24221">
    <property type="entry name" value="ATP-BINDING CASSETTE SUB-FAMILY B"/>
    <property type="match status" value="1"/>
</dbReference>
<feature type="domain" description="ABC transporter" evidence="8">
    <location>
        <begin position="325"/>
        <end position="539"/>
    </location>
</feature>
<dbReference type="GO" id="GO:0016887">
    <property type="term" value="F:ATP hydrolysis activity"/>
    <property type="evidence" value="ECO:0007669"/>
    <property type="project" value="InterPro"/>
</dbReference>